<organism evidence="1">
    <name type="scientific">candidate division WWE3 bacterium</name>
    <dbReference type="NCBI Taxonomy" id="2053526"/>
    <lineage>
        <taxon>Bacteria</taxon>
        <taxon>Katanobacteria</taxon>
    </lineage>
</organism>
<dbReference type="AlphaFoldDB" id="A0A7V5J175"/>
<accession>A0A7V5J175</accession>
<proteinExistence type="predicted"/>
<comment type="caution">
    <text evidence="1">The sequence shown here is derived from an EMBL/GenBank/DDBJ whole genome shotgun (WGS) entry which is preliminary data.</text>
</comment>
<protein>
    <submittedName>
        <fullName evidence="1">Uncharacterized protein</fullName>
    </submittedName>
</protein>
<sequence length="245" mass="28571">MAKWEDPKTLEGRLKWMEKKANSKILNENDLLSIYILNNFIHDYLKETLEKVQKGELKAIELKNKIKKTNSVNLKIAKLSYNKAIEYGKKKKYSKEYKIYDAPKSYYYEYNSSKKGYLQLTRKNILISNAVYNKAIMLSKGLGVKRNLSKAVDTFELIFSKGMHYVINENKELKAKSAFNIALLYCKYPISIIHMKTSIFYDPEISKLESLGMSQCSKFAKKALDLGYNKEKINKFLKLYDLESL</sequence>
<name>A0A7V5J175_UNCKA</name>
<reference evidence="1" key="1">
    <citation type="journal article" date="2020" name="mSystems">
        <title>Genome- and Community-Level Interaction Insights into Carbon Utilization and Element Cycling Functions of Hydrothermarchaeota in Hydrothermal Sediment.</title>
        <authorList>
            <person name="Zhou Z."/>
            <person name="Liu Y."/>
            <person name="Xu W."/>
            <person name="Pan J."/>
            <person name="Luo Z.H."/>
            <person name="Li M."/>
        </authorList>
    </citation>
    <scope>NUCLEOTIDE SEQUENCE [LARGE SCALE GENOMIC DNA]</scope>
    <source>
        <strain evidence="1">HyVt-517</strain>
    </source>
</reference>
<evidence type="ECO:0000313" key="1">
    <source>
        <dbReference type="EMBL" id="HHH14155.1"/>
    </source>
</evidence>
<dbReference type="EMBL" id="DRNS01000031">
    <property type="protein sequence ID" value="HHH14155.1"/>
    <property type="molecule type" value="Genomic_DNA"/>
</dbReference>
<dbReference type="Proteomes" id="UP000886106">
    <property type="component" value="Unassembled WGS sequence"/>
</dbReference>
<gene>
    <name evidence="1" type="ORF">ENJ78_00420</name>
</gene>